<proteinExistence type="predicted"/>
<gene>
    <name evidence="1" type="ORF">GDO78_010887</name>
</gene>
<reference evidence="1" key="1">
    <citation type="thesis" date="2020" institute="ProQuest LLC" country="789 East Eisenhower Parkway, Ann Arbor, MI, USA">
        <title>Comparative Genomics and Chromosome Evolution.</title>
        <authorList>
            <person name="Mudd A.B."/>
        </authorList>
    </citation>
    <scope>NUCLEOTIDE SEQUENCE</scope>
    <source>
        <strain evidence="1">HN-11 Male</strain>
        <tissue evidence="1">Kidney and liver</tissue>
    </source>
</reference>
<keyword evidence="2" id="KW-1185">Reference proteome</keyword>
<sequence>MSQVTDTQDIFYTAENPLLVLLAFHKKSAMKPHQNPHVNVVRISLQNPPSPTKRVKLLYATVFLQRVHELVNSHPLRLY</sequence>
<dbReference type="Proteomes" id="UP000770717">
    <property type="component" value="Unassembled WGS sequence"/>
</dbReference>
<evidence type="ECO:0000313" key="1">
    <source>
        <dbReference type="EMBL" id="KAG9481893.1"/>
    </source>
</evidence>
<comment type="caution">
    <text evidence="1">The sequence shown here is derived from an EMBL/GenBank/DDBJ whole genome shotgun (WGS) entry which is preliminary data.</text>
</comment>
<name>A0A8J6K5T4_ELECQ</name>
<protein>
    <submittedName>
        <fullName evidence="1">Uncharacterized protein</fullName>
    </submittedName>
</protein>
<accession>A0A8J6K5T4</accession>
<dbReference type="EMBL" id="WNTK01000006">
    <property type="protein sequence ID" value="KAG9481893.1"/>
    <property type="molecule type" value="Genomic_DNA"/>
</dbReference>
<evidence type="ECO:0000313" key="2">
    <source>
        <dbReference type="Proteomes" id="UP000770717"/>
    </source>
</evidence>
<organism evidence="1 2">
    <name type="scientific">Eleutherodactylus coqui</name>
    <name type="common">Puerto Rican coqui</name>
    <dbReference type="NCBI Taxonomy" id="57060"/>
    <lineage>
        <taxon>Eukaryota</taxon>
        <taxon>Metazoa</taxon>
        <taxon>Chordata</taxon>
        <taxon>Craniata</taxon>
        <taxon>Vertebrata</taxon>
        <taxon>Euteleostomi</taxon>
        <taxon>Amphibia</taxon>
        <taxon>Batrachia</taxon>
        <taxon>Anura</taxon>
        <taxon>Neobatrachia</taxon>
        <taxon>Hyloidea</taxon>
        <taxon>Eleutherodactylidae</taxon>
        <taxon>Eleutherodactylinae</taxon>
        <taxon>Eleutherodactylus</taxon>
        <taxon>Eleutherodactylus</taxon>
    </lineage>
</organism>
<dbReference type="AlphaFoldDB" id="A0A8J6K5T4"/>